<dbReference type="AlphaFoldDB" id="A0A7X5V9I3"/>
<evidence type="ECO:0000313" key="3">
    <source>
        <dbReference type="EMBL" id="NIK56864.1"/>
    </source>
</evidence>
<reference evidence="3 4" key="1">
    <citation type="submission" date="2020-03" db="EMBL/GenBank/DDBJ databases">
        <title>Sequencing the genomes of 1000 actinobacteria strains.</title>
        <authorList>
            <person name="Klenk H.-P."/>
        </authorList>
    </citation>
    <scope>NUCLEOTIDE SEQUENCE [LARGE SCALE GENOMIC DNA]</scope>
    <source>
        <strain evidence="3 4">DSM 45490</strain>
    </source>
</reference>
<evidence type="ECO:0000256" key="1">
    <source>
        <dbReference type="SAM" id="MobiDB-lite"/>
    </source>
</evidence>
<gene>
    <name evidence="3" type="ORF">BJY22_002581</name>
</gene>
<evidence type="ECO:0008006" key="5">
    <source>
        <dbReference type="Google" id="ProtNLM"/>
    </source>
</evidence>
<proteinExistence type="predicted"/>
<sequence>MPRRPAFGTTTAALCALLALTACEGSPEVGQPNTAPVSPPSSAASTANTPVDESKAAGDAAVAAYRRYIAVINAMTASGGIAVQDLPKVASGVELAKSQNQAETYRVEKIKTIGGVEVLWAKAVKTGPTGARITTASVQACYDTSKSRAVDASGKNVRAPGTPTRWLDNRDLELIGGVWKVTKGKNQGASC</sequence>
<feature type="signal peptide" evidence="2">
    <location>
        <begin position="1"/>
        <end position="24"/>
    </location>
</feature>
<dbReference type="PROSITE" id="PS51257">
    <property type="entry name" value="PROKAR_LIPOPROTEIN"/>
    <property type="match status" value="1"/>
</dbReference>
<feature type="region of interest" description="Disordered" evidence="1">
    <location>
        <begin position="28"/>
        <end position="53"/>
    </location>
</feature>
<comment type="caution">
    <text evidence="3">The sequence shown here is derived from an EMBL/GenBank/DDBJ whole genome shotgun (WGS) entry which is preliminary data.</text>
</comment>
<name>A0A7X5V9I3_9ACTN</name>
<organism evidence="3 4">
    <name type="scientific">Kribbella shirazensis</name>
    <dbReference type="NCBI Taxonomy" id="1105143"/>
    <lineage>
        <taxon>Bacteria</taxon>
        <taxon>Bacillati</taxon>
        <taxon>Actinomycetota</taxon>
        <taxon>Actinomycetes</taxon>
        <taxon>Propionibacteriales</taxon>
        <taxon>Kribbellaceae</taxon>
        <taxon>Kribbella</taxon>
    </lineage>
</organism>
<keyword evidence="2" id="KW-0732">Signal</keyword>
<feature type="compositionally biased region" description="Low complexity" evidence="1">
    <location>
        <begin position="32"/>
        <end position="53"/>
    </location>
</feature>
<keyword evidence="4" id="KW-1185">Reference proteome</keyword>
<dbReference type="RefSeq" id="WP_167206522.1">
    <property type="nucleotide sequence ID" value="NZ_JAASRO010000001.1"/>
</dbReference>
<feature type="chain" id="PRO_5039431857" description="Lipoprotein" evidence="2">
    <location>
        <begin position="25"/>
        <end position="191"/>
    </location>
</feature>
<accession>A0A7X5V9I3</accession>
<dbReference type="EMBL" id="JAASRO010000001">
    <property type="protein sequence ID" value="NIK56864.1"/>
    <property type="molecule type" value="Genomic_DNA"/>
</dbReference>
<evidence type="ECO:0000256" key="2">
    <source>
        <dbReference type="SAM" id="SignalP"/>
    </source>
</evidence>
<evidence type="ECO:0000313" key="4">
    <source>
        <dbReference type="Proteomes" id="UP000555407"/>
    </source>
</evidence>
<dbReference type="Proteomes" id="UP000555407">
    <property type="component" value="Unassembled WGS sequence"/>
</dbReference>
<protein>
    <recommendedName>
        <fullName evidence="5">Lipoprotein</fullName>
    </recommendedName>
</protein>